<evidence type="ECO:0000256" key="1">
    <source>
        <dbReference type="ARBA" id="ARBA00004141"/>
    </source>
</evidence>
<keyword evidence="8" id="KW-0175">Coiled coil</keyword>
<reference evidence="13" key="1">
    <citation type="submission" date="2022-11" db="EMBL/GenBank/DDBJ databases">
        <title>Centuries of genome instability and evolution in soft-shell clam transmissible cancer (bioRxiv).</title>
        <authorList>
            <person name="Hart S.F.M."/>
            <person name="Yonemitsu M.A."/>
            <person name="Giersch R.M."/>
            <person name="Beal B.F."/>
            <person name="Arriagada G."/>
            <person name="Davis B.W."/>
            <person name="Ostrander E.A."/>
            <person name="Goff S.P."/>
            <person name="Metzger M.J."/>
        </authorList>
    </citation>
    <scope>NUCLEOTIDE SEQUENCE</scope>
    <source>
        <strain evidence="13">MELC-2E11</strain>
        <tissue evidence="13">Siphon/mantle</tissue>
    </source>
</reference>
<keyword evidence="14" id="KW-1185">Reference proteome</keyword>
<evidence type="ECO:0000256" key="6">
    <source>
        <dbReference type="ARBA" id="ARBA00023136"/>
    </source>
</evidence>
<evidence type="ECO:0000256" key="3">
    <source>
        <dbReference type="ARBA" id="ARBA00022692"/>
    </source>
</evidence>
<name>A0ABY7FFC0_MYAAR</name>
<comment type="subcellular location">
    <subcellularLocation>
        <location evidence="1">Membrane</location>
        <topology evidence="1">Multi-pass membrane protein</topology>
    </subcellularLocation>
</comment>
<evidence type="ECO:0000256" key="10">
    <source>
        <dbReference type="SAM" id="Phobius"/>
    </source>
</evidence>
<feature type="compositionally biased region" description="Basic and acidic residues" evidence="9">
    <location>
        <begin position="1189"/>
        <end position="1207"/>
    </location>
</feature>
<keyword evidence="4 10" id="KW-1133">Transmembrane helix</keyword>
<keyword evidence="6 10" id="KW-0472">Membrane</keyword>
<keyword evidence="5" id="KW-0406">Ion transport</keyword>
<evidence type="ECO:0000313" key="13">
    <source>
        <dbReference type="EMBL" id="WAR20827.1"/>
    </source>
</evidence>
<gene>
    <name evidence="13" type="ORF">MAR_014801</name>
</gene>
<feature type="compositionally biased region" description="Basic residues" evidence="9">
    <location>
        <begin position="1275"/>
        <end position="1288"/>
    </location>
</feature>
<dbReference type="InterPro" id="IPR050927">
    <property type="entry name" value="TRPM"/>
</dbReference>
<feature type="transmembrane region" description="Helical" evidence="10">
    <location>
        <begin position="993"/>
        <end position="1014"/>
    </location>
</feature>
<dbReference type="Pfam" id="PF25508">
    <property type="entry name" value="TRPM2"/>
    <property type="match status" value="1"/>
</dbReference>
<accession>A0ABY7FFC0</accession>
<dbReference type="PANTHER" id="PTHR13800">
    <property type="entry name" value="TRANSIENT RECEPTOR POTENTIAL CATION CHANNEL, SUBFAMILY M, MEMBER 6"/>
    <property type="match status" value="1"/>
</dbReference>
<feature type="transmembrane region" description="Helical" evidence="10">
    <location>
        <begin position="953"/>
        <end position="972"/>
    </location>
</feature>
<dbReference type="InterPro" id="IPR041491">
    <property type="entry name" value="TRPM_SLOG"/>
</dbReference>
<evidence type="ECO:0000313" key="14">
    <source>
        <dbReference type="Proteomes" id="UP001164746"/>
    </source>
</evidence>
<feature type="region of interest" description="Disordered" evidence="9">
    <location>
        <begin position="55"/>
        <end position="86"/>
    </location>
</feature>
<evidence type="ECO:0000259" key="11">
    <source>
        <dbReference type="Pfam" id="PF18139"/>
    </source>
</evidence>
<dbReference type="EMBL" id="CP111023">
    <property type="protein sequence ID" value="WAR20827.1"/>
    <property type="molecule type" value="Genomic_DNA"/>
</dbReference>
<dbReference type="Proteomes" id="UP001164746">
    <property type="component" value="Chromosome 12"/>
</dbReference>
<feature type="domain" description="TRPM SLOG" evidence="11">
    <location>
        <begin position="220"/>
        <end position="486"/>
    </location>
</feature>
<dbReference type="Pfam" id="PF18139">
    <property type="entry name" value="LSDAT_euk"/>
    <property type="match status" value="1"/>
</dbReference>
<feature type="transmembrane region" description="Helical" evidence="10">
    <location>
        <begin position="921"/>
        <end position="941"/>
    </location>
</feature>
<feature type="region of interest" description="Disordered" evidence="9">
    <location>
        <begin position="1139"/>
        <end position="1298"/>
    </location>
</feature>
<feature type="transmembrane region" description="Helical" evidence="10">
    <location>
        <begin position="847"/>
        <end position="869"/>
    </location>
</feature>
<keyword evidence="3 10" id="KW-0812">Transmembrane</keyword>
<evidence type="ECO:0000256" key="2">
    <source>
        <dbReference type="ARBA" id="ARBA00022448"/>
    </source>
</evidence>
<feature type="compositionally biased region" description="Basic residues" evidence="9">
    <location>
        <begin position="1150"/>
        <end position="1162"/>
    </location>
</feature>
<feature type="compositionally biased region" description="Polar residues" evidence="9">
    <location>
        <begin position="1257"/>
        <end position="1270"/>
    </location>
</feature>
<feature type="compositionally biased region" description="Low complexity" evidence="9">
    <location>
        <begin position="62"/>
        <end position="85"/>
    </location>
</feature>
<keyword evidence="2" id="KW-0813">Transport</keyword>
<dbReference type="PANTHER" id="PTHR13800:SF1">
    <property type="entry name" value="TRANSIENT RECEPTOR POTENTIAL CATION CHANNEL TRPM"/>
    <property type="match status" value="1"/>
</dbReference>
<feature type="domain" description="TRPM-like" evidence="12">
    <location>
        <begin position="561"/>
        <end position="792"/>
    </location>
</feature>
<feature type="coiled-coil region" evidence="8">
    <location>
        <begin position="1077"/>
        <end position="1104"/>
    </location>
</feature>
<evidence type="ECO:0000256" key="4">
    <source>
        <dbReference type="ARBA" id="ARBA00022989"/>
    </source>
</evidence>
<proteinExistence type="predicted"/>
<keyword evidence="7" id="KW-0407">Ion channel</keyword>
<feature type="compositionally biased region" description="Basic and acidic residues" evidence="9">
    <location>
        <begin position="1163"/>
        <end position="1182"/>
    </location>
</feature>
<evidence type="ECO:0000256" key="7">
    <source>
        <dbReference type="ARBA" id="ARBA00023303"/>
    </source>
</evidence>
<evidence type="ECO:0000259" key="12">
    <source>
        <dbReference type="Pfam" id="PF25508"/>
    </source>
</evidence>
<evidence type="ECO:0000256" key="8">
    <source>
        <dbReference type="SAM" id="Coils"/>
    </source>
</evidence>
<evidence type="ECO:0000256" key="5">
    <source>
        <dbReference type="ARBA" id="ARBA00023065"/>
    </source>
</evidence>
<sequence length="1298" mass="149920">MASVYPDQSYDYDTGYSHIDYHGGVSSSVSFSEREYQKNQMTLKEARWVGVRKKVPGMSGVPSKSQSKAKPGKSQSKSQSKGQSSFLEGYIDEEDPYLKKIHDMNEFITQHFRQKECQYFVPKKVQKPVAKHIRDLKCQCGEVLSDHKAVRDSPTDYVNIVPQELQALMAPNRRLEPPPDKLPQPARAWDATRDLQVSVTTSFGKMNFENVEHVGGKKPAKYVRITDEADVGQLLDMMKIHWRIMEPQVPNLVISVVGGAKNFKLDGRMRDVFSTGLIKAAKTTSAWLITSGFNMGVMKSVGQAVRQGQSFCWDDDRMAHVLRCIGIAPWGYVKDRKVLEGNNNEGKYNANYRTSNVILHDSAVPLNPDHTHFIFVDDGYRVQYGGVSGIRAQLEQKISQPESEGGLGIPLVLVVVEGGVDSIKDACKSLEHNIPVVVCDGTGRAADILAYAYKHTKSHGGERVFSEEHKPKLRRKIQEAYSKNWKPEEYVSKLKTITETVHRCCVRADLLHIFNMNKHEDLDLAILSVLLKAKQGTDEAQRLSQLKLALAWDRSDIAQEEIFREDILWNAESLQGVLTEALTTHKVQFVQLILHQGIVMKEYLTYEVLEKLYESVPKHNYLYKILHRLTGKDSLTLENVRLLLLKLLDKYDTMEELLVDQEEETDEGKVDQKKRHFKHPYKMLLAWALLLKQERMAKLFWELGDEPVTSALVATKMYQTMSKYLPKHESHLQTVFKDLKSDFELLATNVLDECHHNDPGKAMMIAERESPSYNQMSCMQIAAAASDQAFLSSPTCFSSMNVYWKHGILFTLTKMILCLIFPPYVAFGLEILEAEGGKKISKLEKMFIFYTSPLSKFAHGMILYGVFLILHSYMVLVDFRKNEVTALEIVIVIWVFSFFVDEIHTFISFPSPTIWSKIRDWYGFLKWLDLFNFVLAFIGFLLHTQSDQYKVVKILYCINSIIFYLRIMKIYIANGQLGPKMFMIRRMLDELRMFIMVMIVFLLAYGVASQGLLYHVRSPSWTILKDVLYFPYWQLYGEIYLDEIDSNVWGQRQLEYLQLFEKEMMMNHLRHKKAHELSSIDTTINKLQKRVDELTKLVEEEVVADTTGNQPWKEFLQQFQYIQEEGPDMNKETAGDLEPLAEAEEETTNKKHKKKKKKHKKREQSEERDKGDNLSEKEDKLKNNLNITEPDKPEPREKLVTQQRSERGLLPAFVPDEDSETDNVSPKYQRKKEQRSEVMSPRFQNMRKGDREELSRMYQQLQGSDSSSDEVSQRRREKLRKKKKKAKKSMFTIRTESD</sequence>
<dbReference type="InterPro" id="IPR057366">
    <property type="entry name" value="TRPM-like"/>
</dbReference>
<evidence type="ECO:0000256" key="9">
    <source>
        <dbReference type="SAM" id="MobiDB-lite"/>
    </source>
</evidence>
<protein>
    <submittedName>
        <fullName evidence="13">TRPM3-like protein</fullName>
    </submittedName>
</protein>
<feature type="transmembrane region" description="Helical" evidence="10">
    <location>
        <begin position="803"/>
        <end position="827"/>
    </location>
</feature>
<feature type="transmembrane region" description="Helical" evidence="10">
    <location>
        <begin position="889"/>
        <end position="909"/>
    </location>
</feature>
<organism evidence="13 14">
    <name type="scientific">Mya arenaria</name>
    <name type="common">Soft-shell clam</name>
    <dbReference type="NCBI Taxonomy" id="6604"/>
    <lineage>
        <taxon>Eukaryota</taxon>
        <taxon>Metazoa</taxon>
        <taxon>Spiralia</taxon>
        <taxon>Lophotrochozoa</taxon>
        <taxon>Mollusca</taxon>
        <taxon>Bivalvia</taxon>
        <taxon>Autobranchia</taxon>
        <taxon>Heteroconchia</taxon>
        <taxon>Euheterodonta</taxon>
        <taxon>Imparidentia</taxon>
        <taxon>Neoheterodontei</taxon>
        <taxon>Myida</taxon>
        <taxon>Myoidea</taxon>
        <taxon>Myidae</taxon>
        <taxon>Mya</taxon>
    </lineage>
</organism>